<reference evidence="2 3" key="1">
    <citation type="journal article" date="2016" name="Sci. Rep.">
        <title>The Dendrobium catenatum Lindl. genome sequence provides insights into polysaccharide synthase, floral development and adaptive evolution.</title>
        <authorList>
            <person name="Zhang G.Q."/>
            <person name="Xu Q."/>
            <person name="Bian C."/>
            <person name="Tsai W.C."/>
            <person name="Yeh C.M."/>
            <person name="Liu K.W."/>
            <person name="Yoshida K."/>
            <person name="Zhang L.S."/>
            <person name="Chang S.B."/>
            <person name="Chen F."/>
            <person name="Shi Y."/>
            <person name="Su Y.Y."/>
            <person name="Zhang Y.Q."/>
            <person name="Chen L.J."/>
            <person name="Yin Y."/>
            <person name="Lin M."/>
            <person name="Huang H."/>
            <person name="Deng H."/>
            <person name="Wang Z.W."/>
            <person name="Zhu S.L."/>
            <person name="Zhao X."/>
            <person name="Deng C."/>
            <person name="Niu S.C."/>
            <person name="Huang J."/>
            <person name="Wang M."/>
            <person name="Liu G.H."/>
            <person name="Yang H.J."/>
            <person name="Xiao X.J."/>
            <person name="Hsiao Y.Y."/>
            <person name="Wu W.L."/>
            <person name="Chen Y.Y."/>
            <person name="Mitsuda N."/>
            <person name="Ohme-Takagi M."/>
            <person name="Luo Y.B."/>
            <person name="Van de Peer Y."/>
            <person name="Liu Z.J."/>
        </authorList>
    </citation>
    <scope>NUCLEOTIDE SEQUENCE [LARGE SCALE GENOMIC DNA]</scope>
    <source>
        <tissue evidence="2">The whole plant</tissue>
    </source>
</reference>
<gene>
    <name evidence="2" type="ORF">MA16_Dca024437</name>
</gene>
<name>A0A2I0W512_9ASPA</name>
<organism evidence="2 3">
    <name type="scientific">Dendrobium catenatum</name>
    <dbReference type="NCBI Taxonomy" id="906689"/>
    <lineage>
        <taxon>Eukaryota</taxon>
        <taxon>Viridiplantae</taxon>
        <taxon>Streptophyta</taxon>
        <taxon>Embryophyta</taxon>
        <taxon>Tracheophyta</taxon>
        <taxon>Spermatophyta</taxon>
        <taxon>Magnoliopsida</taxon>
        <taxon>Liliopsida</taxon>
        <taxon>Asparagales</taxon>
        <taxon>Orchidaceae</taxon>
        <taxon>Epidendroideae</taxon>
        <taxon>Malaxideae</taxon>
        <taxon>Dendrobiinae</taxon>
        <taxon>Dendrobium</taxon>
    </lineage>
</organism>
<dbReference type="AlphaFoldDB" id="A0A2I0W512"/>
<evidence type="ECO:0000256" key="1">
    <source>
        <dbReference type="SAM" id="MobiDB-lite"/>
    </source>
</evidence>
<evidence type="ECO:0000313" key="2">
    <source>
        <dbReference type="EMBL" id="PKU70737.1"/>
    </source>
</evidence>
<dbReference type="EMBL" id="KZ502914">
    <property type="protein sequence ID" value="PKU70737.1"/>
    <property type="molecule type" value="Genomic_DNA"/>
</dbReference>
<keyword evidence="3" id="KW-1185">Reference proteome</keyword>
<protein>
    <submittedName>
        <fullName evidence="2">Uncharacterized protein</fullName>
    </submittedName>
</protein>
<proteinExistence type="predicted"/>
<feature type="compositionally biased region" description="Pro residues" evidence="1">
    <location>
        <begin position="95"/>
        <end position="104"/>
    </location>
</feature>
<accession>A0A2I0W512</accession>
<dbReference type="Proteomes" id="UP000233837">
    <property type="component" value="Unassembled WGS sequence"/>
</dbReference>
<sequence length="104" mass="11177">MNEQPDTILPQGFSDQPSFASTASAYLPPVFLKKVGSDSSEPAKIACYSSSAIKKSSFCLRRRRLLQYLQPGLPRATLARSASKGTSSLISRAKPTPPSSPSFL</sequence>
<feature type="region of interest" description="Disordered" evidence="1">
    <location>
        <begin position="79"/>
        <end position="104"/>
    </location>
</feature>
<reference evidence="2 3" key="2">
    <citation type="journal article" date="2017" name="Nature">
        <title>The Apostasia genome and the evolution of orchids.</title>
        <authorList>
            <person name="Zhang G.Q."/>
            <person name="Liu K.W."/>
            <person name="Li Z."/>
            <person name="Lohaus R."/>
            <person name="Hsiao Y.Y."/>
            <person name="Niu S.C."/>
            <person name="Wang J.Y."/>
            <person name="Lin Y.C."/>
            <person name="Xu Q."/>
            <person name="Chen L.J."/>
            <person name="Yoshida K."/>
            <person name="Fujiwara S."/>
            <person name="Wang Z.W."/>
            <person name="Zhang Y.Q."/>
            <person name="Mitsuda N."/>
            <person name="Wang M."/>
            <person name="Liu G.H."/>
            <person name="Pecoraro L."/>
            <person name="Huang H.X."/>
            <person name="Xiao X.J."/>
            <person name="Lin M."/>
            <person name="Wu X.Y."/>
            <person name="Wu W.L."/>
            <person name="Chen Y.Y."/>
            <person name="Chang S.B."/>
            <person name="Sakamoto S."/>
            <person name="Ohme-Takagi M."/>
            <person name="Yagi M."/>
            <person name="Zeng S.J."/>
            <person name="Shen C.Y."/>
            <person name="Yeh C.M."/>
            <person name="Luo Y.B."/>
            <person name="Tsai W.C."/>
            <person name="Van de Peer Y."/>
            <person name="Liu Z.J."/>
        </authorList>
    </citation>
    <scope>NUCLEOTIDE SEQUENCE [LARGE SCALE GENOMIC DNA]</scope>
    <source>
        <tissue evidence="2">The whole plant</tissue>
    </source>
</reference>
<evidence type="ECO:0000313" key="3">
    <source>
        <dbReference type="Proteomes" id="UP000233837"/>
    </source>
</evidence>